<sequence length="84" mass="9649">MEEETLTETRAQFNVFEHPMELELQEREDEGDNTKEGDNQNEEDDGTGEYKSQFGAEMDPLGLAFLYNNLRLSGNRQEALYNVG</sequence>
<dbReference type="Proteomes" id="UP001152561">
    <property type="component" value="Unassembled WGS sequence"/>
</dbReference>
<dbReference type="EMBL" id="JAJAGQ010000006">
    <property type="protein sequence ID" value="KAJ8560164.1"/>
    <property type="molecule type" value="Genomic_DNA"/>
</dbReference>
<dbReference type="OrthoDB" id="9991317at2759"/>
<reference evidence="3" key="1">
    <citation type="journal article" date="2023" name="Proc. Natl. Acad. Sci. U.S.A.">
        <title>Genomic and structural basis for evolution of tropane alkaloid biosynthesis.</title>
        <authorList>
            <person name="Wanga Y.-J."/>
            <person name="Taina T."/>
            <person name="Yua J.-Y."/>
            <person name="Lia J."/>
            <person name="Xua B."/>
            <person name="Chenc J."/>
            <person name="D'Auriad J.C."/>
            <person name="Huanga J.-P."/>
            <person name="Huanga S.-X."/>
        </authorList>
    </citation>
    <scope>NUCLEOTIDE SEQUENCE [LARGE SCALE GENOMIC DNA]</scope>
    <source>
        <strain evidence="3">cv. KIB-2019</strain>
    </source>
</reference>
<evidence type="ECO:0000256" key="1">
    <source>
        <dbReference type="SAM" id="MobiDB-lite"/>
    </source>
</evidence>
<dbReference type="AlphaFoldDB" id="A0A9Q1MI98"/>
<evidence type="ECO:0000313" key="3">
    <source>
        <dbReference type="Proteomes" id="UP001152561"/>
    </source>
</evidence>
<organism evidence="2 3">
    <name type="scientific">Anisodus acutangulus</name>
    <dbReference type="NCBI Taxonomy" id="402998"/>
    <lineage>
        <taxon>Eukaryota</taxon>
        <taxon>Viridiplantae</taxon>
        <taxon>Streptophyta</taxon>
        <taxon>Embryophyta</taxon>
        <taxon>Tracheophyta</taxon>
        <taxon>Spermatophyta</taxon>
        <taxon>Magnoliopsida</taxon>
        <taxon>eudicotyledons</taxon>
        <taxon>Gunneridae</taxon>
        <taxon>Pentapetalae</taxon>
        <taxon>asterids</taxon>
        <taxon>lamiids</taxon>
        <taxon>Solanales</taxon>
        <taxon>Solanaceae</taxon>
        <taxon>Solanoideae</taxon>
        <taxon>Hyoscyameae</taxon>
        <taxon>Anisodus</taxon>
    </lineage>
</organism>
<protein>
    <submittedName>
        <fullName evidence="2">Uncharacterized protein</fullName>
    </submittedName>
</protein>
<evidence type="ECO:0000313" key="2">
    <source>
        <dbReference type="EMBL" id="KAJ8560164.1"/>
    </source>
</evidence>
<proteinExistence type="predicted"/>
<name>A0A9Q1MI98_9SOLA</name>
<comment type="caution">
    <text evidence="2">The sequence shown here is derived from an EMBL/GenBank/DDBJ whole genome shotgun (WGS) entry which is preliminary data.</text>
</comment>
<feature type="region of interest" description="Disordered" evidence="1">
    <location>
        <begin position="18"/>
        <end position="53"/>
    </location>
</feature>
<accession>A0A9Q1MI98</accession>
<keyword evidence="3" id="KW-1185">Reference proteome</keyword>
<gene>
    <name evidence="2" type="ORF">K7X08_004222</name>
</gene>